<feature type="domain" description="Double zinc ribbon" evidence="3">
    <location>
        <begin position="10"/>
        <end position="52"/>
    </location>
</feature>
<dbReference type="AlphaFoldDB" id="D4LEE3"/>
<keyword evidence="4" id="KW-0808">Transferase</keyword>
<dbReference type="CDD" id="cd06223">
    <property type="entry name" value="PRTases_typeI"/>
    <property type="match status" value="1"/>
</dbReference>
<dbReference type="Pfam" id="PF18912">
    <property type="entry name" value="DZR_2"/>
    <property type="match status" value="1"/>
</dbReference>
<feature type="domain" description="Phosphoribosyltransferase" evidence="2">
    <location>
        <begin position="170"/>
        <end position="220"/>
    </location>
</feature>
<gene>
    <name evidence="4" type="ordered locus">RUM_19520</name>
</gene>
<reference evidence="4" key="1">
    <citation type="submission" date="2010-03" db="EMBL/GenBank/DDBJ databases">
        <title>The genome sequence of Ruminococcus sp. 18P13.</title>
        <authorList>
            <consortium name="metaHIT consortium -- http://www.metahit.eu/"/>
            <person name="Pajon A."/>
            <person name="Turner K."/>
            <person name="Parkhill J."/>
            <person name="Bernalier A."/>
        </authorList>
    </citation>
    <scope>NUCLEOTIDE SEQUENCE [LARGE SCALE GENOMIC DNA]</scope>
    <source>
        <strain evidence="4">Type strain: 18P13</strain>
    </source>
</reference>
<name>D4LEE3_RUMC1</name>
<dbReference type="STRING" id="213810.RUM_19520"/>
<dbReference type="InterPro" id="IPR051910">
    <property type="entry name" value="ComF/GntX_DNA_util-trans"/>
</dbReference>
<reference evidence="4" key="2">
    <citation type="submission" date="2010-03" db="EMBL/GenBank/DDBJ databases">
        <authorList>
            <person name="Pajon A."/>
        </authorList>
    </citation>
    <scope>NUCLEOTIDE SEQUENCE</scope>
    <source>
        <strain evidence="4">Type strain: 18P13</strain>
    </source>
</reference>
<dbReference type="Proteomes" id="UP000007054">
    <property type="component" value="Chromosome"/>
</dbReference>
<organism evidence="4 5">
    <name type="scientific">Ruminococcus champanellensis (strain DSM 18848 / JCM 17042 / KCTC 15320 / 18P13)</name>
    <dbReference type="NCBI Taxonomy" id="213810"/>
    <lineage>
        <taxon>Bacteria</taxon>
        <taxon>Bacillati</taxon>
        <taxon>Bacillota</taxon>
        <taxon>Clostridia</taxon>
        <taxon>Eubacteriales</taxon>
        <taxon>Oscillospiraceae</taxon>
        <taxon>Ruminococcus</taxon>
    </lineage>
</organism>
<dbReference type="BioCyc" id="RCHA213810:RUM_RS09475-MONOMER"/>
<dbReference type="KEGG" id="rch:RUM_19520"/>
<evidence type="ECO:0000256" key="1">
    <source>
        <dbReference type="ARBA" id="ARBA00008007"/>
    </source>
</evidence>
<dbReference type="InterPro" id="IPR044005">
    <property type="entry name" value="DZR_2"/>
</dbReference>
<keyword evidence="4" id="KW-0328">Glycosyltransferase</keyword>
<dbReference type="GeneID" id="83156622"/>
<dbReference type="Pfam" id="PF00156">
    <property type="entry name" value="Pribosyltran"/>
    <property type="match status" value="1"/>
</dbReference>
<dbReference type="PANTHER" id="PTHR47505">
    <property type="entry name" value="DNA UTILIZATION PROTEIN YHGH"/>
    <property type="match status" value="1"/>
</dbReference>
<comment type="similarity">
    <text evidence="1">Belongs to the ComF/GntX family.</text>
</comment>
<dbReference type="PATRIC" id="fig|213810.4.peg.1851"/>
<dbReference type="GO" id="GO:0016757">
    <property type="term" value="F:glycosyltransferase activity"/>
    <property type="evidence" value="ECO:0007669"/>
    <property type="project" value="UniProtKB-KW"/>
</dbReference>
<dbReference type="InterPro" id="IPR000836">
    <property type="entry name" value="PRTase_dom"/>
</dbReference>
<dbReference type="HOGENOM" id="CLU_054549_0_0_9"/>
<evidence type="ECO:0000313" key="5">
    <source>
        <dbReference type="Proteomes" id="UP000007054"/>
    </source>
</evidence>
<proteinExistence type="inferred from homology"/>
<dbReference type="RefSeq" id="WP_015558894.1">
    <property type="nucleotide sequence ID" value="NC_021039.1"/>
</dbReference>
<evidence type="ECO:0000313" key="4">
    <source>
        <dbReference type="EMBL" id="CBL17988.1"/>
    </source>
</evidence>
<dbReference type="InterPro" id="IPR029057">
    <property type="entry name" value="PRTase-like"/>
</dbReference>
<accession>D4LEE3</accession>
<dbReference type="EMBL" id="FP929052">
    <property type="protein sequence ID" value="CBL17988.1"/>
    <property type="molecule type" value="Genomic_DNA"/>
</dbReference>
<evidence type="ECO:0000259" key="2">
    <source>
        <dbReference type="Pfam" id="PF00156"/>
    </source>
</evidence>
<evidence type="ECO:0000259" key="3">
    <source>
        <dbReference type="Pfam" id="PF18912"/>
    </source>
</evidence>
<keyword evidence="5" id="KW-1185">Reference proteome</keyword>
<dbReference type="PANTHER" id="PTHR47505:SF1">
    <property type="entry name" value="DNA UTILIZATION PROTEIN YHGH"/>
    <property type="match status" value="1"/>
</dbReference>
<protein>
    <submittedName>
        <fullName evidence="4">Predicted amidophosphoribosyltransferases</fullName>
    </submittedName>
</protein>
<sequence>MNREAIKAWLLDLFYPNRCGCCGVFIPWDQLLCPDCAASLQPVQVCPHCGKVPCNGQEALPYSRVYAAYAYADRAKDGILSLKRGHNLNFAMHLGKVLGSQIPAGAYDCIVPVPMSRQRLRERGYNQAERIGAAMGTYCGLPVRKDCLIQRQSKIRQHELGAKERQEHAKLYEASEQRLDGLRILLCDDVLTTGSTAQRCAQLLRQMGAADVGFAAGCTSIRKCRPEHDRSYQAKEK</sequence>
<dbReference type="SUPFAM" id="SSF53271">
    <property type="entry name" value="PRTase-like"/>
    <property type="match status" value="1"/>
</dbReference>
<dbReference type="Gene3D" id="3.40.50.2020">
    <property type="match status" value="1"/>
</dbReference>